<dbReference type="PANTHER" id="PTHR14418:SF5">
    <property type="entry name" value="CONDENSIN COMPLEX SUBUNIT 3"/>
    <property type="match status" value="1"/>
</dbReference>
<dbReference type="GO" id="GO:0000796">
    <property type="term" value="C:condensin complex"/>
    <property type="evidence" value="ECO:0007669"/>
    <property type="project" value="InterPro"/>
</dbReference>
<feature type="coiled-coil region" evidence="1">
    <location>
        <begin position="498"/>
        <end position="525"/>
    </location>
</feature>
<organism evidence="2 3">
    <name type="scientific">Symbiodinium pilosum</name>
    <name type="common">Dinoflagellate</name>
    <dbReference type="NCBI Taxonomy" id="2952"/>
    <lineage>
        <taxon>Eukaryota</taxon>
        <taxon>Sar</taxon>
        <taxon>Alveolata</taxon>
        <taxon>Dinophyceae</taxon>
        <taxon>Suessiales</taxon>
        <taxon>Symbiodiniaceae</taxon>
        <taxon>Symbiodinium</taxon>
    </lineage>
</organism>
<evidence type="ECO:0008006" key="4">
    <source>
        <dbReference type="Google" id="ProtNLM"/>
    </source>
</evidence>
<dbReference type="OrthoDB" id="428394at2759"/>
<accession>A0A812QLL5</accession>
<dbReference type="GO" id="GO:0000793">
    <property type="term" value="C:condensed chromosome"/>
    <property type="evidence" value="ECO:0007669"/>
    <property type="project" value="TreeGrafter"/>
</dbReference>
<keyword evidence="1" id="KW-0175">Coiled coil</keyword>
<dbReference type="Proteomes" id="UP000649617">
    <property type="component" value="Unassembled WGS sequence"/>
</dbReference>
<evidence type="ECO:0000313" key="2">
    <source>
        <dbReference type="EMBL" id="CAE7393463.1"/>
    </source>
</evidence>
<dbReference type="Gene3D" id="1.25.10.10">
    <property type="entry name" value="Leucine-rich Repeat Variant"/>
    <property type="match status" value="1"/>
</dbReference>
<dbReference type="InterPro" id="IPR016024">
    <property type="entry name" value="ARM-type_fold"/>
</dbReference>
<keyword evidence="3" id="KW-1185">Reference proteome</keyword>
<dbReference type="EMBL" id="CAJNIZ010017091">
    <property type="protein sequence ID" value="CAE7393463.1"/>
    <property type="molecule type" value="Genomic_DNA"/>
</dbReference>
<reference evidence="2" key="1">
    <citation type="submission" date="2021-02" db="EMBL/GenBank/DDBJ databases">
        <authorList>
            <person name="Dougan E. K."/>
            <person name="Rhodes N."/>
            <person name="Thang M."/>
            <person name="Chan C."/>
        </authorList>
    </citation>
    <scope>NUCLEOTIDE SEQUENCE</scope>
</reference>
<dbReference type="AlphaFoldDB" id="A0A812QLL5"/>
<evidence type="ECO:0000313" key="3">
    <source>
        <dbReference type="Proteomes" id="UP000649617"/>
    </source>
</evidence>
<dbReference type="InterPro" id="IPR011989">
    <property type="entry name" value="ARM-like"/>
</dbReference>
<evidence type="ECO:0000256" key="1">
    <source>
        <dbReference type="SAM" id="Coils"/>
    </source>
</evidence>
<protein>
    <recommendedName>
        <fullName evidence="4">Condensin complex subunit 1</fullName>
    </recommendedName>
</protein>
<name>A0A812QLL5_SYMPI</name>
<sequence>MADYYPDQLGDTLVATALAILKGMEGSGSQVFGAEASLKLLTDAAVQSRCQMLLDFLLDMFEHGRAPRAKNIRQCCASLLQMLLEIAPASHGKRLEAFFLQLASDKVPPVRCLTIPGLASLGTKAAVAAMVEMACSDLICKVRLDALTHLILLQADHALVLDQNLTEMLLDRSMDASPTVRRSTFTFLTTTQRPSDSQRLCALLRQGLADTDAGVRQECEHTLRSWAGKSGEGMSPILSWINALLVGPTKQAEFVAETILQRLLHGQDVRSVAEHSVQTLLHGEKPMERIQIILARLAISLDPDMWNLSGVLRGSHLLRRTLEVLDSGDIFMLRQLLIVLLQTGVYDEAASKTLLQIATATLLRCPLDETRVIQSCGASFDRGHMQQAGLDPFRLAALLARQSLKLSTLHSMSFRKPKFDKARVESAFSDSMRTVLCVLAAKAEAACLSEPGRQSESFSELARYVAAHKAYALDLECSIRKLDMQCQKLTQARDFVAAYALREDVEQLRQQQDEAQANAERAFAALGHNLSRILHVAEAVLSYTEAELKDDFPLCLVMDDILRPALLLIDSIPLGMAGICWPALRARAIRCIALHATLSAETAEMHQGFFHSVLERYIPEVLCVQNDLDGAEVAEDVVLTSLSFLVDSVLLYEPSCEAEADMQGNLTQEASHAICERIAPLLAGAAVSDVRVPDAAEFAMLD</sequence>
<proteinExistence type="predicted"/>
<dbReference type="GO" id="GO:0007076">
    <property type="term" value="P:mitotic chromosome condensation"/>
    <property type="evidence" value="ECO:0007669"/>
    <property type="project" value="InterPro"/>
</dbReference>
<dbReference type="SUPFAM" id="SSF48371">
    <property type="entry name" value="ARM repeat"/>
    <property type="match status" value="1"/>
</dbReference>
<gene>
    <name evidence="2" type="ORF">SPIL2461_LOCUS9665</name>
</gene>
<dbReference type="InterPro" id="IPR027165">
    <property type="entry name" value="CND3"/>
</dbReference>
<dbReference type="PANTHER" id="PTHR14418">
    <property type="entry name" value="CONDENSIN COMPLEX SUBUNIT 3-RELATED"/>
    <property type="match status" value="1"/>
</dbReference>
<comment type="caution">
    <text evidence="2">The sequence shown here is derived from an EMBL/GenBank/DDBJ whole genome shotgun (WGS) entry which is preliminary data.</text>
</comment>